<dbReference type="EMBL" id="UGHF01000001">
    <property type="protein sequence ID" value="STO60233.1"/>
    <property type="molecule type" value="Genomic_DNA"/>
</dbReference>
<reference evidence="3 4" key="1">
    <citation type="submission" date="2018-06" db="EMBL/GenBank/DDBJ databases">
        <authorList>
            <consortium name="Pathogen Informatics"/>
            <person name="Doyle S."/>
        </authorList>
    </citation>
    <scope>NUCLEOTIDE SEQUENCE [LARGE SCALE GENOMIC DNA]</scope>
    <source>
        <strain evidence="1 3">NCTC1659</strain>
        <strain evidence="2 4">NCTC8540</strain>
    </source>
</reference>
<gene>
    <name evidence="1" type="ORF">NCTC1659_01509</name>
    <name evidence="2" type="ORF">NCTC8540_01346</name>
</gene>
<name>A0A1V4B1C7_9PAST</name>
<dbReference type="Proteomes" id="UP000254496">
    <property type="component" value="Unassembled WGS sequence"/>
</dbReference>
<evidence type="ECO:0000313" key="4">
    <source>
        <dbReference type="Proteomes" id="UP000254496"/>
    </source>
</evidence>
<proteinExistence type="predicted"/>
<evidence type="ECO:0000313" key="3">
    <source>
        <dbReference type="Proteomes" id="UP000254329"/>
    </source>
</evidence>
<organism evidence="1 3">
    <name type="scientific">Canicola haemoglobinophilus</name>
    <dbReference type="NCBI Taxonomy" id="733"/>
    <lineage>
        <taxon>Bacteria</taxon>
        <taxon>Pseudomonadati</taxon>
        <taxon>Pseudomonadota</taxon>
        <taxon>Gammaproteobacteria</taxon>
        <taxon>Pasteurellales</taxon>
        <taxon>Pasteurellaceae</taxon>
        <taxon>Canicola</taxon>
    </lineage>
</organism>
<dbReference type="RefSeq" id="WP_078218436.1">
    <property type="nucleotide sequence ID" value="NZ_MUXZ01000016.1"/>
</dbReference>
<accession>A0A1V4B1C7</accession>
<evidence type="ECO:0000313" key="2">
    <source>
        <dbReference type="EMBL" id="STO68832.1"/>
    </source>
</evidence>
<dbReference type="AlphaFoldDB" id="A0A1V4B1C7"/>
<dbReference type="EMBL" id="UGHJ01000001">
    <property type="protein sequence ID" value="STO68832.1"/>
    <property type="molecule type" value="Genomic_DNA"/>
</dbReference>
<keyword evidence="3" id="KW-1185">Reference proteome</keyword>
<evidence type="ECO:0000313" key="1">
    <source>
        <dbReference type="EMBL" id="STO60233.1"/>
    </source>
</evidence>
<dbReference type="Proteomes" id="UP000254329">
    <property type="component" value="Unassembled WGS sequence"/>
</dbReference>
<dbReference type="OrthoDB" id="6536674at2"/>
<protein>
    <submittedName>
        <fullName evidence="1">Uncharacterized protein</fullName>
    </submittedName>
</protein>
<sequence length="148" mass="17221">MTVEKIVITEAKVHELFVEISKELGFSDEDILEHSQNIVELIELWNNQHFIEIYQENIDRVFGRAKDSSLAKGAVPYYLGIYHARVDKTGENDPLIVLTFRSEKEEKIAEIRFMATHDILFGTVSDKLFIQRMKAIRQRIDKLIQKGN</sequence>